<name>A0A7T3RBD1_9SPIR</name>
<dbReference type="AlphaFoldDB" id="A0A7T3RBD1"/>
<gene>
    <name evidence="1" type="ORF">IWA51_06600</name>
</gene>
<dbReference type="NCBIfam" id="NF045581">
    <property type="entry name" value="PG0541_fam"/>
    <property type="match status" value="1"/>
</dbReference>
<dbReference type="Gene3D" id="3.30.70.120">
    <property type="match status" value="1"/>
</dbReference>
<sequence length="107" mass="12059">MQENVNDSSSKNLVRIEIICSQALEEDFNEEFKNAGVAKRYTKISPVMGAGYSNPHLGDAVWPQLNLMYIIYCDDDEAKKIQDIVVKLRKLFITEGIACFIGRGTEV</sequence>
<evidence type="ECO:0000313" key="1">
    <source>
        <dbReference type="EMBL" id="QPZ99953.1"/>
    </source>
</evidence>
<dbReference type="Proteomes" id="UP000595224">
    <property type="component" value="Chromosome"/>
</dbReference>
<keyword evidence="2" id="KW-1185">Reference proteome</keyword>
<reference evidence="1 2" key="1">
    <citation type="submission" date="2020-11" db="EMBL/GenBank/DDBJ databases">
        <title>Treponema Peruensis nv. sp., first commensal Treponema isolated from human feces.</title>
        <authorList>
            <person name="Belkhou C."/>
            <person name="Raes J."/>
        </authorList>
    </citation>
    <scope>NUCLEOTIDE SEQUENCE [LARGE SCALE GENOMIC DNA]</scope>
    <source>
        <strain evidence="1 2">RCC2812</strain>
    </source>
</reference>
<proteinExistence type="predicted"/>
<dbReference type="RefSeq" id="WP_198441853.1">
    <property type="nucleotide sequence ID" value="NZ_CBCSHE010000003.1"/>
</dbReference>
<dbReference type="InterPro" id="IPR011322">
    <property type="entry name" value="N-reg_PII-like_a/b"/>
</dbReference>
<dbReference type="KEGG" id="tper:IWA51_06600"/>
<dbReference type="InterPro" id="IPR015867">
    <property type="entry name" value="N-reg_PII/ATP_PRibTrfase_C"/>
</dbReference>
<organism evidence="1 2">
    <name type="scientific">Treponema peruense</name>
    <dbReference type="NCBI Taxonomy" id="2787628"/>
    <lineage>
        <taxon>Bacteria</taxon>
        <taxon>Pseudomonadati</taxon>
        <taxon>Spirochaetota</taxon>
        <taxon>Spirochaetia</taxon>
        <taxon>Spirochaetales</taxon>
        <taxon>Treponemataceae</taxon>
        <taxon>Treponema</taxon>
    </lineage>
</organism>
<evidence type="ECO:0000313" key="2">
    <source>
        <dbReference type="Proteomes" id="UP000595224"/>
    </source>
</evidence>
<dbReference type="SUPFAM" id="SSF54913">
    <property type="entry name" value="GlnB-like"/>
    <property type="match status" value="1"/>
</dbReference>
<evidence type="ECO:0008006" key="3">
    <source>
        <dbReference type="Google" id="ProtNLM"/>
    </source>
</evidence>
<dbReference type="EMBL" id="CP064936">
    <property type="protein sequence ID" value="QPZ99953.1"/>
    <property type="molecule type" value="Genomic_DNA"/>
</dbReference>
<protein>
    <recommendedName>
        <fullName evidence="3">Nitrogen regulatory protein P-II family</fullName>
    </recommendedName>
</protein>
<accession>A0A7T3RBD1</accession>